<gene>
    <name evidence="3" type="ORF">Q4535_04285</name>
</gene>
<sequence length="335" mass="35985">MSSPFFKSSPFIRSHLLKPLPLRMALAGSGLLLATLSAPASAAEDASVVFSAPPWPGVTMKTEIASEVFEALGYSPSTRQLGAQITYEGMSLGEVDAFLAAWLPAQSNMYDAAMEKGTLVDMGNNVEGARLGFAVPGYVAEAGVTSNEDLDKPEFADKFEKTIYSIEIGSGSSEIVNKGVDGDIYGLGDWDLKESSTPGMLATVANSSKSKEWILFVGWTPHWMNIEYDMVFLDDPEDMWGPGGGASDVKTLANKAWSEAHPNATRLLDQLAFSSDDQSALIYGYGKEEKPQEEVAGEWMKANPAKVKAWLEGVTTRDGEPAWPAVKEALGLPEA</sequence>
<evidence type="ECO:0000313" key="4">
    <source>
        <dbReference type="Proteomes" id="UP001170481"/>
    </source>
</evidence>
<keyword evidence="1" id="KW-0732">Signal</keyword>
<dbReference type="Gene3D" id="3.40.190.10">
    <property type="entry name" value="Periplasmic binding protein-like II"/>
    <property type="match status" value="1"/>
</dbReference>
<dbReference type="AlphaFoldDB" id="A0AAP4WZT6"/>
<evidence type="ECO:0000256" key="1">
    <source>
        <dbReference type="SAM" id="SignalP"/>
    </source>
</evidence>
<dbReference type="Pfam" id="PF04069">
    <property type="entry name" value="OpuAC"/>
    <property type="match status" value="1"/>
</dbReference>
<dbReference type="CDD" id="cd13640">
    <property type="entry name" value="PBP2_ChoX"/>
    <property type="match status" value="1"/>
</dbReference>
<dbReference type="GO" id="GO:0022857">
    <property type="term" value="F:transmembrane transporter activity"/>
    <property type="evidence" value="ECO:0007669"/>
    <property type="project" value="InterPro"/>
</dbReference>
<comment type="caution">
    <text evidence="3">The sequence shown here is derived from an EMBL/GenBank/DDBJ whole genome shotgun (WGS) entry which is preliminary data.</text>
</comment>
<feature type="signal peptide" evidence="1">
    <location>
        <begin position="1"/>
        <end position="42"/>
    </location>
</feature>
<dbReference type="InterPro" id="IPR017783">
    <property type="entry name" value="ABC_choline_sub-bd"/>
</dbReference>
<feature type="domain" description="ABC-type glycine betaine transport system substrate-binding" evidence="2">
    <location>
        <begin position="47"/>
        <end position="301"/>
    </location>
</feature>
<evidence type="ECO:0000259" key="2">
    <source>
        <dbReference type="Pfam" id="PF04069"/>
    </source>
</evidence>
<organism evidence="3 4">
    <name type="scientific">Cobetia amphilecti</name>
    <dbReference type="NCBI Taxonomy" id="1055104"/>
    <lineage>
        <taxon>Bacteria</taxon>
        <taxon>Pseudomonadati</taxon>
        <taxon>Pseudomonadota</taxon>
        <taxon>Gammaproteobacteria</taxon>
        <taxon>Oceanospirillales</taxon>
        <taxon>Halomonadaceae</taxon>
        <taxon>Cobetia</taxon>
    </lineage>
</organism>
<dbReference type="GO" id="GO:0033265">
    <property type="term" value="F:choline binding"/>
    <property type="evidence" value="ECO:0007669"/>
    <property type="project" value="InterPro"/>
</dbReference>
<dbReference type="InterPro" id="IPR007210">
    <property type="entry name" value="ABC_Gly_betaine_transp_sub-bd"/>
</dbReference>
<protein>
    <submittedName>
        <fullName evidence="3">ABC transporter substrate-binding protein</fullName>
    </submittedName>
</protein>
<dbReference type="RefSeq" id="WP_303593001.1">
    <property type="nucleotide sequence ID" value="NZ_JAUORK010000004.1"/>
</dbReference>
<feature type="chain" id="PRO_5042916572" evidence="1">
    <location>
        <begin position="43"/>
        <end position="335"/>
    </location>
</feature>
<accession>A0AAP4WZT6</accession>
<dbReference type="SUPFAM" id="SSF53850">
    <property type="entry name" value="Periplasmic binding protein-like II"/>
    <property type="match status" value="1"/>
</dbReference>
<reference evidence="3" key="1">
    <citation type="submission" date="2023-07" db="EMBL/GenBank/DDBJ databases">
        <title>Genome content predicts the carbon catabolic preferences of heterotrophic bacteria.</title>
        <authorList>
            <person name="Gralka M."/>
        </authorList>
    </citation>
    <scope>NUCLEOTIDE SEQUENCE</scope>
    <source>
        <strain evidence="3">C2R13</strain>
    </source>
</reference>
<name>A0AAP4WZT6_9GAMM</name>
<proteinExistence type="predicted"/>
<dbReference type="GO" id="GO:0043190">
    <property type="term" value="C:ATP-binding cassette (ABC) transporter complex"/>
    <property type="evidence" value="ECO:0007669"/>
    <property type="project" value="InterPro"/>
</dbReference>
<dbReference type="EMBL" id="JAUORK010000004">
    <property type="protein sequence ID" value="MDO6671331.1"/>
    <property type="molecule type" value="Genomic_DNA"/>
</dbReference>
<dbReference type="GO" id="GO:0015871">
    <property type="term" value="P:choline transport"/>
    <property type="evidence" value="ECO:0007669"/>
    <property type="project" value="InterPro"/>
</dbReference>
<dbReference type="GO" id="GO:0042597">
    <property type="term" value="C:periplasmic space"/>
    <property type="evidence" value="ECO:0007669"/>
    <property type="project" value="InterPro"/>
</dbReference>
<evidence type="ECO:0000313" key="3">
    <source>
        <dbReference type="EMBL" id="MDO6671331.1"/>
    </source>
</evidence>
<dbReference type="Gene3D" id="3.40.190.100">
    <property type="entry name" value="Glycine betaine-binding periplasmic protein, domain 2"/>
    <property type="match status" value="1"/>
</dbReference>
<dbReference type="Proteomes" id="UP001170481">
    <property type="component" value="Unassembled WGS sequence"/>
</dbReference>